<organism evidence="2 3">
    <name type="scientific">Providencia alcalifaciens</name>
    <dbReference type="NCBI Taxonomy" id="126385"/>
    <lineage>
        <taxon>Bacteria</taxon>
        <taxon>Pseudomonadati</taxon>
        <taxon>Pseudomonadota</taxon>
        <taxon>Gammaproteobacteria</taxon>
        <taxon>Enterobacterales</taxon>
        <taxon>Morganellaceae</taxon>
        <taxon>Providencia</taxon>
    </lineage>
</organism>
<comment type="caution">
    <text evidence="2">The sequence shown here is derived from an EMBL/GenBank/DDBJ whole genome shotgun (WGS) entry which is preliminary data.</text>
</comment>
<dbReference type="EMBL" id="SMAS01000001">
    <property type="protein sequence ID" value="TCT38755.1"/>
    <property type="molecule type" value="Genomic_DNA"/>
</dbReference>
<reference evidence="2 3" key="1">
    <citation type="submission" date="2019-03" db="EMBL/GenBank/DDBJ databases">
        <title>Genomic analyses of the natural microbiome of Caenorhabditis elegans.</title>
        <authorList>
            <person name="Samuel B."/>
        </authorList>
    </citation>
    <scope>NUCLEOTIDE SEQUENCE [LARGE SCALE GENOMIC DNA]</scope>
    <source>
        <strain evidence="2 3">JUb102</strain>
    </source>
</reference>
<evidence type="ECO:0000256" key="1">
    <source>
        <dbReference type="SAM" id="Coils"/>
    </source>
</evidence>
<sequence length="64" mass="7025">MTSNIELRNSANTKLTYARAIINTILNSAILDNEDIENTLEAALKLIEKANDNVAQINIEVPNA</sequence>
<keyword evidence="1" id="KW-0175">Coiled coil</keyword>
<dbReference type="Proteomes" id="UP000295055">
    <property type="component" value="Unassembled WGS sequence"/>
</dbReference>
<feature type="coiled-coil region" evidence="1">
    <location>
        <begin position="33"/>
        <end position="60"/>
    </location>
</feature>
<name>A0A4R3NRY7_9GAMM</name>
<evidence type="ECO:0000313" key="2">
    <source>
        <dbReference type="EMBL" id="TCT38755.1"/>
    </source>
</evidence>
<dbReference type="RefSeq" id="WP_132495050.1">
    <property type="nucleotide sequence ID" value="NZ_SMAS01000001.1"/>
</dbReference>
<dbReference type="OrthoDB" id="9961514at2"/>
<proteinExistence type="predicted"/>
<gene>
    <name evidence="2" type="ORF">EC835_101779</name>
</gene>
<accession>A0A4R3NRY7</accession>
<protein>
    <submittedName>
        <fullName evidence="2">Uncharacterized protein</fullName>
    </submittedName>
</protein>
<dbReference type="AlphaFoldDB" id="A0A4R3NRY7"/>
<evidence type="ECO:0000313" key="3">
    <source>
        <dbReference type="Proteomes" id="UP000295055"/>
    </source>
</evidence>